<keyword evidence="2" id="KW-1185">Reference proteome</keyword>
<evidence type="ECO:0000313" key="2">
    <source>
        <dbReference type="Proteomes" id="UP000293162"/>
    </source>
</evidence>
<dbReference type="EMBL" id="SEWF01000009">
    <property type="protein sequence ID" value="RYU96178.1"/>
    <property type="molecule type" value="Genomic_DNA"/>
</dbReference>
<dbReference type="RefSeq" id="WP_130020469.1">
    <property type="nucleotide sequence ID" value="NZ_SEWF01000009.1"/>
</dbReference>
<dbReference type="AlphaFoldDB" id="A0A4Q5M1S4"/>
<evidence type="ECO:0000313" key="1">
    <source>
        <dbReference type="EMBL" id="RYU96178.1"/>
    </source>
</evidence>
<comment type="caution">
    <text evidence="1">The sequence shown here is derived from an EMBL/GenBank/DDBJ whole genome shotgun (WGS) entry which is preliminary data.</text>
</comment>
<proteinExistence type="predicted"/>
<sequence length="128" mass="15277">MNLQPTLRIIADEVEIIDCLVDNREMFKTFDTNKTTAFLVGEDFHLVFYLADNEPDNRFLMYIVEDFSVNEECMAFIVKQIEEQIQQNHNVYIMKQARNKVLDMLYMTDTFRALFGKTNVKEADEYYY</sequence>
<dbReference type="OrthoDB" id="962414at2"/>
<protein>
    <submittedName>
        <fullName evidence="1">Uncharacterized protein</fullName>
    </submittedName>
</protein>
<gene>
    <name evidence="1" type="ORF">EWM59_08185</name>
</gene>
<organism evidence="1 2">
    <name type="scientific">Emticicia agri</name>
    <dbReference type="NCBI Taxonomy" id="2492393"/>
    <lineage>
        <taxon>Bacteria</taxon>
        <taxon>Pseudomonadati</taxon>
        <taxon>Bacteroidota</taxon>
        <taxon>Cytophagia</taxon>
        <taxon>Cytophagales</taxon>
        <taxon>Leadbetterellaceae</taxon>
        <taxon>Emticicia</taxon>
    </lineage>
</organism>
<name>A0A4Q5M1S4_9BACT</name>
<accession>A0A4Q5M1S4</accession>
<dbReference type="Proteomes" id="UP000293162">
    <property type="component" value="Unassembled WGS sequence"/>
</dbReference>
<reference evidence="1 2" key="1">
    <citation type="submission" date="2019-02" db="EMBL/GenBank/DDBJ databases">
        <title>Bacterial novel species Emticicia sp. 17J42-9 isolated from soil.</title>
        <authorList>
            <person name="Jung H.-Y."/>
        </authorList>
    </citation>
    <scope>NUCLEOTIDE SEQUENCE [LARGE SCALE GENOMIC DNA]</scope>
    <source>
        <strain evidence="1 2">17J42-9</strain>
    </source>
</reference>